<proteinExistence type="predicted"/>
<reference evidence="3 4" key="1">
    <citation type="submission" date="2023-07" db="EMBL/GenBank/DDBJ databases">
        <title>Genomic Encyclopedia of Type Strains, Phase IV (KMG-IV): sequencing the most valuable type-strain genomes for metagenomic binning, comparative biology and taxonomic classification.</title>
        <authorList>
            <person name="Goeker M."/>
        </authorList>
    </citation>
    <scope>NUCLEOTIDE SEQUENCE [LARGE SCALE GENOMIC DNA]</scope>
    <source>
        <strain evidence="3 4">DSM 12751</strain>
    </source>
</reference>
<dbReference type="EMBL" id="JAUSTY010000012">
    <property type="protein sequence ID" value="MDQ0167027.1"/>
    <property type="molecule type" value="Genomic_DNA"/>
</dbReference>
<accession>A0ABT9W1T3</accession>
<organism evidence="3 4">
    <name type="scientific">Caldalkalibacillus horti</name>
    <dbReference type="NCBI Taxonomy" id="77523"/>
    <lineage>
        <taxon>Bacteria</taxon>
        <taxon>Bacillati</taxon>
        <taxon>Bacillota</taxon>
        <taxon>Bacilli</taxon>
        <taxon>Bacillales</taxon>
        <taxon>Bacillaceae</taxon>
        <taxon>Caldalkalibacillus</taxon>
    </lineage>
</organism>
<dbReference type="Pfam" id="PF00929">
    <property type="entry name" value="RNase_T"/>
    <property type="match status" value="1"/>
</dbReference>
<name>A0ABT9W1T3_9BACI</name>
<dbReference type="NCBIfam" id="TIGR00573">
    <property type="entry name" value="dnaq"/>
    <property type="match status" value="1"/>
</dbReference>
<dbReference type="GO" id="GO:0004527">
    <property type="term" value="F:exonuclease activity"/>
    <property type="evidence" value="ECO:0007669"/>
    <property type="project" value="UniProtKB-KW"/>
</dbReference>
<keyword evidence="4" id="KW-1185">Reference proteome</keyword>
<evidence type="ECO:0000259" key="2">
    <source>
        <dbReference type="SMART" id="SM00479"/>
    </source>
</evidence>
<keyword evidence="1 3" id="KW-0269">Exonuclease</keyword>
<dbReference type="Proteomes" id="UP001235840">
    <property type="component" value="Unassembled WGS sequence"/>
</dbReference>
<dbReference type="PANTHER" id="PTHR30231">
    <property type="entry name" value="DNA POLYMERASE III SUBUNIT EPSILON"/>
    <property type="match status" value="1"/>
</dbReference>
<dbReference type="Gene3D" id="3.30.420.10">
    <property type="entry name" value="Ribonuclease H-like superfamily/Ribonuclease H"/>
    <property type="match status" value="1"/>
</dbReference>
<keyword evidence="1 3" id="KW-0378">Hydrolase</keyword>
<keyword evidence="1 3" id="KW-0540">Nuclease</keyword>
<dbReference type="InterPro" id="IPR012337">
    <property type="entry name" value="RNaseH-like_sf"/>
</dbReference>
<dbReference type="InterPro" id="IPR036397">
    <property type="entry name" value="RNaseH_sf"/>
</dbReference>
<protein>
    <submittedName>
        <fullName evidence="3">DNA polymerase III epsilon subunit family exonuclease</fullName>
    </submittedName>
</protein>
<comment type="caution">
    <text evidence="3">The sequence shown here is derived from an EMBL/GenBank/DDBJ whole genome shotgun (WGS) entry which is preliminary data.</text>
</comment>
<evidence type="ECO:0000313" key="3">
    <source>
        <dbReference type="EMBL" id="MDQ0167027.1"/>
    </source>
</evidence>
<dbReference type="SMART" id="SM00479">
    <property type="entry name" value="EXOIII"/>
    <property type="match status" value="1"/>
</dbReference>
<evidence type="ECO:0000256" key="1">
    <source>
        <dbReference type="ARBA" id="ARBA00022839"/>
    </source>
</evidence>
<feature type="domain" description="Exonuclease" evidence="2">
    <location>
        <begin position="6"/>
        <end position="170"/>
    </location>
</feature>
<dbReference type="RefSeq" id="WP_307395707.1">
    <property type="nucleotide sequence ID" value="NZ_BAAADK010000030.1"/>
</dbReference>
<dbReference type="InterPro" id="IPR006054">
    <property type="entry name" value="DnaQ"/>
</dbReference>
<gene>
    <name evidence="3" type="ORF">J2S11_002944</name>
</gene>
<dbReference type="InterPro" id="IPR013520">
    <property type="entry name" value="Ribonucl_H"/>
</dbReference>
<dbReference type="CDD" id="cd06127">
    <property type="entry name" value="DEDDh"/>
    <property type="match status" value="1"/>
</dbReference>
<dbReference type="PANTHER" id="PTHR30231:SF41">
    <property type="entry name" value="DNA POLYMERASE III SUBUNIT EPSILON"/>
    <property type="match status" value="1"/>
</dbReference>
<sequence length="205" mass="23837">MSQYPYVTVFDFETSGLDPQRDRVIEIAAIRCKDDKVISEFSTLIYFDGKLAPKIVELTGIQDEDLQDGLTEDTSFRILNRLLKDSLLVAHNAAFDLAFLHYTFMRLANRSFTNPFVDTLTISRELLYYPHTLKDTCDHFAVTLEGAHRAMNDVHACWEVFKRFSQEVDMNTYVNKLSYLKKYGPPKWTPDYATLVPTENRYKPR</sequence>
<dbReference type="SUPFAM" id="SSF53098">
    <property type="entry name" value="Ribonuclease H-like"/>
    <property type="match status" value="1"/>
</dbReference>
<evidence type="ECO:0000313" key="4">
    <source>
        <dbReference type="Proteomes" id="UP001235840"/>
    </source>
</evidence>